<protein>
    <submittedName>
        <fullName evidence="1">Uncharacterized protein</fullName>
    </submittedName>
</protein>
<dbReference type="Proteomes" id="UP000681967">
    <property type="component" value="Unassembled WGS sequence"/>
</dbReference>
<organism evidence="1 2">
    <name type="scientific">Rotaria magnacalcarata</name>
    <dbReference type="NCBI Taxonomy" id="392030"/>
    <lineage>
        <taxon>Eukaryota</taxon>
        <taxon>Metazoa</taxon>
        <taxon>Spiralia</taxon>
        <taxon>Gnathifera</taxon>
        <taxon>Rotifera</taxon>
        <taxon>Eurotatoria</taxon>
        <taxon>Bdelloidea</taxon>
        <taxon>Philodinida</taxon>
        <taxon>Philodinidae</taxon>
        <taxon>Rotaria</taxon>
    </lineage>
</organism>
<gene>
    <name evidence="1" type="ORF">BYL167_LOCUS3768</name>
</gene>
<name>A0A8S2JKB3_9BILA</name>
<comment type="caution">
    <text evidence="1">The sequence shown here is derived from an EMBL/GenBank/DDBJ whole genome shotgun (WGS) entry which is preliminary data.</text>
</comment>
<evidence type="ECO:0000313" key="2">
    <source>
        <dbReference type="Proteomes" id="UP000681967"/>
    </source>
</evidence>
<reference evidence="1" key="1">
    <citation type="submission" date="2021-02" db="EMBL/GenBank/DDBJ databases">
        <authorList>
            <person name="Nowell W R."/>
        </authorList>
    </citation>
    <scope>NUCLEOTIDE SEQUENCE</scope>
</reference>
<evidence type="ECO:0000313" key="1">
    <source>
        <dbReference type="EMBL" id="CAF3815199.1"/>
    </source>
</evidence>
<sequence length="113" mass="13127">MSKVIEKDVSNDEARYSMNLSINYIDSDDIKGDSLRCEPNLSSERVDECTNKWLIVVSNKIRNIPRDENGHLKFDWSSNVMYELVYRDEPQNRSISPLSNTSKIWNWLTIAGI</sequence>
<proteinExistence type="predicted"/>
<dbReference type="AlphaFoldDB" id="A0A8S2JKB3"/>
<accession>A0A8S2JKB3</accession>
<dbReference type="EMBL" id="CAJOBH010000752">
    <property type="protein sequence ID" value="CAF3815199.1"/>
    <property type="molecule type" value="Genomic_DNA"/>
</dbReference>